<sequence>MTASAAKFPQPPPDGSGRNAGGLRYRSDPDFVADLPRAAEKISRTVRRFHATAFPLALPRRFHGGVLGGNFGIKKAADS</sequence>
<evidence type="ECO:0000313" key="2">
    <source>
        <dbReference type="EMBL" id="CCG43003.1"/>
    </source>
</evidence>
<keyword evidence="3" id="KW-1185">Reference proteome</keyword>
<dbReference type="EMBL" id="CAHP01000050">
    <property type="protein sequence ID" value="CCG43003.1"/>
    <property type="molecule type" value="Genomic_DNA"/>
</dbReference>
<comment type="caution">
    <text evidence="2">The sequence shown here is derived from an EMBL/GenBank/DDBJ whole genome shotgun (WGS) entry which is preliminary data.</text>
</comment>
<dbReference type="AlphaFoldDB" id="H8FXB5"/>
<evidence type="ECO:0000313" key="3">
    <source>
        <dbReference type="Proteomes" id="UP000004169"/>
    </source>
</evidence>
<dbReference type="Proteomes" id="UP000004169">
    <property type="component" value="Unassembled WGS sequence"/>
</dbReference>
<name>H8FXB5_MAGML</name>
<feature type="region of interest" description="Disordered" evidence="1">
    <location>
        <begin position="1"/>
        <end position="26"/>
    </location>
</feature>
<reference evidence="2 3" key="1">
    <citation type="journal article" date="2012" name="J. Bacteriol.">
        <title>Draft Genome Sequence of the Purple Photosynthetic Bacterium Phaeospirillum molischianum DSM120, a Particularly Versatile Bacterium.</title>
        <authorList>
            <person name="Duquesne K."/>
            <person name="Prima V."/>
            <person name="Ji B."/>
            <person name="Rouy Z."/>
            <person name="Medigue C."/>
            <person name="Talla E."/>
            <person name="Sturgis J.N."/>
        </authorList>
    </citation>
    <scope>NUCLEOTIDE SEQUENCE [LARGE SCALE GENOMIC DNA]</scope>
    <source>
        <strain evidence="3">DSM120</strain>
    </source>
</reference>
<organism evidence="2 3">
    <name type="scientific">Magnetospirillum molischianum DSM 120</name>
    <dbReference type="NCBI Taxonomy" id="1150626"/>
    <lineage>
        <taxon>Bacteria</taxon>
        <taxon>Pseudomonadati</taxon>
        <taxon>Pseudomonadota</taxon>
        <taxon>Alphaproteobacteria</taxon>
        <taxon>Rhodospirillales</taxon>
        <taxon>Rhodospirillaceae</taxon>
        <taxon>Magnetospirillum</taxon>
    </lineage>
</organism>
<proteinExistence type="predicted"/>
<gene>
    <name evidence="2" type="ORF">PHAMO_540004</name>
</gene>
<evidence type="ECO:0000256" key="1">
    <source>
        <dbReference type="SAM" id="MobiDB-lite"/>
    </source>
</evidence>
<dbReference type="STRING" id="1150626.PHAMO_540004"/>
<protein>
    <submittedName>
        <fullName evidence="2">Uncharacterized protein</fullName>
    </submittedName>
</protein>
<accession>H8FXB5</accession>